<dbReference type="Proteomes" id="UP000231962">
    <property type="component" value="Unassembled WGS sequence"/>
</dbReference>
<dbReference type="OrthoDB" id="332334at2"/>
<gene>
    <name evidence="1" type="ORF">CH360_04465</name>
    <name evidence="2" type="ORF">CH373_07605</name>
</gene>
<dbReference type="Proteomes" id="UP000231990">
    <property type="component" value="Unassembled WGS sequence"/>
</dbReference>
<evidence type="ECO:0000313" key="1">
    <source>
        <dbReference type="EMBL" id="PJZ70772.1"/>
    </source>
</evidence>
<keyword evidence="3" id="KW-1185">Reference proteome</keyword>
<reference evidence="3 4" key="1">
    <citation type="submission" date="2017-07" db="EMBL/GenBank/DDBJ databases">
        <title>Leptospira spp. isolated from tropical soils.</title>
        <authorList>
            <person name="Thibeaux R."/>
            <person name="Iraola G."/>
            <person name="Ferres I."/>
            <person name="Bierque E."/>
            <person name="Girault D."/>
            <person name="Soupe-Gilbert M.-E."/>
            <person name="Picardeau M."/>
            <person name="Goarant C."/>
        </authorList>
    </citation>
    <scope>NUCLEOTIDE SEQUENCE [LARGE SCALE GENOMIC DNA]</scope>
    <source>
        <strain evidence="2 4">FH1-B-B1</strain>
        <strain evidence="1 3">FH1-B-C1</strain>
    </source>
</reference>
<organism evidence="2 4">
    <name type="scientific">Leptospira perolatii</name>
    <dbReference type="NCBI Taxonomy" id="2023191"/>
    <lineage>
        <taxon>Bacteria</taxon>
        <taxon>Pseudomonadati</taxon>
        <taxon>Spirochaetota</taxon>
        <taxon>Spirochaetia</taxon>
        <taxon>Leptospirales</taxon>
        <taxon>Leptospiraceae</taxon>
        <taxon>Leptospira</taxon>
    </lineage>
</organism>
<accession>A0A2M9ZPG7</accession>
<comment type="caution">
    <text evidence="2">The sequence shown here is derived from an EMBL/GenBank/DDBJ whole genome shotgun (WGS) entry which is preliminary data.</text>
</comment>
<dbReference type="InterPro" id="IPR011458">
    <property type="entry name" value="DUF1564"/>
</dbReference>
<sequence length="176" mass="20559">MLYAGKGYTKTHHSLTSNFEYSKLSNSRNPVCTLLIPRRLILRIEKRKVSKILKSMLRESSIKTLARRRLNISSHNTKYQNFQKQTDQSSKYIKMNFRPDPKDWSVLRSIAQAQGVSICYLFSYLFENSSKPKSRDQKQITWAKLFILIDLEREILIRELLTLSKSKRASALIGND</sequence>
<evidence type="ECO:0000313" key="2">
    <source>
        <dbReference type="EMBL" id="PJZ73980.1"/>
    </source>
</evidence>
<evidence type="ECO:0000313" key="4">
    <source>
        <dbReference type="Proteomes" id="UP000231990"/>
    </source>
</evidence>
<proteinExistence type="predicted"/>
<dbReference type="Pfam" id="PF07600">
    <property type="entry name" value="DUF1564"/>
    <property type="match status" value="1"/>
</dbReference>
<protein>
    <recommendedName>
        <fullName evidence="5">CopG family transcriptional regulator</fullName>
    </recommendedName>
</protein>
<dbReference type="AlphaFoldDB" id="A0A2M9ZPG7"/>
<dbReference type="RefSeq" id="WP_100712777.1">
    <property type="nucleotide sequence ID" value="NZ_NPDY01000002.1"/>
</dbReference>
<evidence type="ECO:0008006" key="5">
    <source>
        <dbReference type="Google" id="ProtNLM"/>
    </source>
</evidence>
<dbReference type="EMBL" id="NPDZ01000003">
    <property type="protein sequence ID" value="PJZ73980.1"/>
    <property type="molecule type" value="Genomic_DNA"/>
</dbReference>
<evidence type="ECO:0000313" key="3">
    <source>
        <dbReference type="Proteomes" id="UP000231962"/>
    </source>
</evidence>
<name>A0A2M9ZPG7_9LEPT</name>
<dbReference type="EMBL" id="NPDY01000002">
    <property type="protein sequence ID" value="PJZ70772.1"/>
    <property type="molecule type" value="Genomic_DNA"/>
</dbReference>